<dbReference type="RefSeq" id="WP_221056850.1">
    <property type="nucleotide sequence ID" value="NZ_AP019781.1"/>
</dbReference>
<dbReference type="Proteomes" id="UP000824969">
    <property type="component" value="Chromosome"/>
</dbReference>
<name>A0ABN5XJK4_9EURY</name>
<organism evidence="2 3">
    <name type="scientific">Methanoculleus chikugoensis</name>
    <dbReference type="NCBI Taxonomy" id="118126"/>
    <lineage>
        <taxon>Archaea</taxon>
        <taxon>Methanobacteriati</taxon>
        <taxon>Methanobacteriota</taxon>
        <taxon>Stenosarchaea group</taxon>
        <taxon>Methanomicrobia</taxon>
        <taxon>Methanomicrobiales</taxon>
        <taxon>Methanomicrobiaceae</taxon>
        <taxon>Methanoculleus</taxon>
    </lineage>
</organism>
<feature type="domain" description="TY-Chap central" evidence="1">
    <location>
        <begin position="50"/>
        <end position="166"/>
    </location>
</feature>
<proteinExistence type="predicted"/>
<dbReference type="EMBL" id="AP019781">
    <property type="protein sequence ID" value="BBL68808.1"/>
    <property type="molecule type" value="Genomic_DNA"/>
</dbReference>
<evidence type="ECO:0000259" key="1">
    <source>
        <dbReference type="Pfam" id="PF22551"/>
    </source>
</evidence>
<accession>A0ABN5XJK4</accession>
<protein>
    <recommendedName>
        <fullName evidence="1">TY-Chap central domain-containing protein</fullName>
    </recommendedName>
</protein>
<dbReference type="InterPro" id="IPR054343">
    <property type="entry name" value="TY-Chap_M"/>
</dbReference>
<keyword evidence="3" id="KW-1185">Reference proteome</keyword>
<dbReference type="GeneID" id="66131520"/>
<gene>
    <name evidence="2" type="ORF">MchiMG62_19890</name>
</gene>
<sequence>MSNRTSKRVSEFEDVHIVTDDIPYETLYRVKLFFESEIDQFMREIGYGDPERYTDENGWRTIRKGSAIGMVGITIEEKSVVLHAHAFVMQLPSDRDLIVPLMRELLEINATIPNESRFGINGSYIIAGITKSITKFEEDLVPYAIHNVMSLADDFDDYLIAKYGGTSKSRG</sequence>
<evidence type="ECO:0000313" key="3">
    <source>
        <dbReference type="Proteomes" id="UP000824969"/>
    </source>
</evidence>
<dbReference type="Pfam" id="PF22551">
    <property type="entry name" value="TY-Chap1"/>
    <property type="match status" value="1"/>
</dbReference>
<evidence type="ECO:0000313" key="2">
    <source>
        <dbReference type="EMBL" id="BBL68808.1"/>
    </source>
</evidence>
<reference evidence="2 3" key="1">
    <citation type="submission" date="2019-06" db="EMBL/GenBank/DDBJ databases">
        <title>Complete genome sequence of Methanoculleus chikugoensis strain MG62.</title>
        <authorList>
            <person name="Asakawa S."/>
            <person name="Dianou D."/>
        </authorList>
    </citation>
    <scope>NUCLEOTIDE SEQUENCE [LARGE SCALE GENOMIC DNA]</scope>
    <source>
        <strain evidence="2 3">MG62</strain>
    </source>
</reference>